<keyword evidence="10" id="KW-0506">mRNA capping</keyword>
<evidence type="ECO:0000259" key="17">
    <source>
        <dbReference type="PROSITE" id="PS51614"/>
    </source>
</evidence>
<evidence type="ECO:0000256" key="2">
    <source>
        <dbReference type="ARBA" id="ARBA00004496"/>
    </source>
</evidence>
<feature type="binding site" evidence="16">
    <location>
        <position position="168"/>
    </location>
    <ligand>
        <name>S-adenosyl-L-methionine</name>
        <dbReference type="ChEBI" id="CHEBI:59789"/>
    </ligand>
</feature>
<dbReference type="GO" id="GO:0005634">
    <property type="term" value="C:nucleus"/>
    <property type="evidence" value="ECO:0007669"/>
    <property type="project" value="UniProtKB-SubCell"/>
</dbReference>
<keyword evidence="19" id="KW-1185">Reference proteome</keyword>
<dbReference type="GO" id="GO:0004483">
    <property type="term" value="F:methyltransferase cap1 activity"/>
    <property type="evidence" value="ECO:0007669"/>
    <property type="project" value="TreeGrafter"/>
</dbReference>
<dbReference type="EC" id="2.1.1.296" evidence="3"/>
<dbReference type="EMBL" id="KL215672">
    <property type="protein sequence ID" value="KFV66120.1"/>
    <property type="molecule type" value="Genomic_DNA"/>
</dbReference>
<keyword evidence="11" id="KW-0539">Nucleus</keyword>
<feature type="domain" description="Adrift-type SAM-dependent 2'-O-MTase" evidence="17">
    <location>
        <begin position="110"/>
        <end position="323"/>
    </location>
</feature>
<dbReference type="STRING" id="118200.A0A093G7D1"/>
<dbReference type="InterPro" id="IPR050851">
    <property type="entry name" value="mRNA_Cap_2O-Ribose_MeTrfase"/>
</dbReference>
<dbReference type="FunFam" id="3.40.50.12760:FF:000002">
    <property type="entry name" value="Cap methyltransferase 2"/>
    <property type="match status" value="1"/>
</dbReference>
<evidence type="ECO:0000256" key="13">
    <source>
        <dbReference type="ARBA" id="ARBA00075600"/>
    </source>
</evidence>
<evidence type="ECO:0000313" key="18">
    <source>
        <dbReference type="EMBL" id="KFV66120.1"/>
    </source>
</evidence>
<evidence type="ECO:0000256" key="4">
    <source>
        <dbReference type="ARBA" id="ARBA00021134"/>
    </source>
</evidence>
<keyword evidence="9 16" id="KW-0949">S-adenosyl-L-methionine</keyword>
<evidence type="ECO:0000256" key="14">
    <source>
        <dbReference type="ARBA" id="ARBA00078839"/>
    </source>
</evidence>
<evidence type="ECO:0000256" key="6">
    <source>
        <dbReference type="ARBA" id="ARBA00022603"/>
    </source>
</evidence>
<evidence type="ECO:0000256" key="16">
    <source>
        <dbReference type="PROSITE-ProRule" id="PRU00946"/>
    </source>
</evidence>
<dbReference type="Gene3D" id="3.40.50.12760">
    <property type="match status" value="1"/>
</dbReference>
<feature type="active site" description="Proton acceptor" evidence="16">
    <location>
        <position position="276"/>
    </location>
</feature>
<accession>A0A093G7D1</accession>
<dbReference type="InterPro" id="IPR029063">
    <property type="entry name" value="SAM-dependent_MTases_sf"/>
</dbReference>
<sequence>MSSCKRQLCAEQPASLEGFSPEVLSDVEKLFAKKFTYPKPADEDWQLPDPSEAFTSPHKEFHSLLALKDSLNHVKNQLSDKNLEEWHQHTSFTNKAGKVVPQVRKSANAELCTQAWCKFHEILGSFPLLPEEALEEGELNSVHLCEAPGAFVASLNHYLKSHQVPCAWNWVATSLNPYHEANDSLTMIADDRLIANTLPRWYFGPDDTGDVMSPEHLAGLQSLVGSAAAVHLVTADGSFDCQGNPGEQEALVCPLHYCEAVTALLLLGAGGSFVLKVFTLFQHCSANLLFLLNCAFQEVHVFKPATSKAGNSEAYAVCLRYLGRESVHPLPAARGRVGRPQAGCSTSARWCGQRSKAFSTYNERKLLEALSWSEKVAKGCFSRWAEEHSLSNAGKLCLLEGPPSNPECSLWHVLEGRRLPVVKCSPFCDGQVLGLLNEALSDLVGAGPSSAAAPQPCPSCEVLPGPLLLAEVSDLARSRQEVPGESCPGHFKCLVVDFPSLSGSEGQAGMEVELLDSGTLPAFGFSLLYDGDPRYQRQPLGCVLRCLGQL</sequence>
<evidence type="ECO:0000256" key="11">
    <source>
        <dbReference type="ARBA" id="ARBA00023242"/>
    </source>
</evidence>
<evidence type="ECO:0000256" key="9">
    <source>
        <dbReference type="ARBA" id="ARBA00022691"/>
    </source>
</evidence>
<organism evidence="18 19">
    <name type="scientific">Dryobates pubescens</name>
    <name type="common">Downy woodpecker</name>
    <name type="synonym">Picoides pubescens</name>
    <dbReference type="NCBI Taxonomy" id="118200"/>
    <lineage>
        <taxon>Eukaryota</taxon>
        <taxon>Metazoa</taxon>
        <taxon>Chordata</taxon>
        <taxon>Craniata</taxon>
        <taxon>Vertebrata</taxon>
        <taxon>Euteleostomi</taxon>
        <taxon>Archelosauria</taxon>
        <taxon>Archosauria</taxon>
        <taxon>Dinosauria</taxon>
        <taxon>Saurischia</taxon>
        <taxon>Theropoda</taxon>
        <taxon>Coelurosauria</taxon>
        <taxon>Aves</taxon>
        <taxon>Neognathae</taxon>
        <taxon>Neoaves</taxon>
        <taxon>Telluraves</taxon>
        <taxon>Coraciimorphae</taxon>
        <taxon>Piciformes</taxon>
        <taxon>Picidae</taxon>
        <taxon>Dryobates</taxon>
    </lineage>
</organism>
<dbReference type="GO" id="GO:0120550">
    <property type="term" value="F:methyltransferase cap2 activity"/>
    <property type="evidence" value="ECO:0007669"/>
    <property type="project" value="UniProtKB-EC"/>
</dbReference>
<evidence type="ECO:0000256" key="1">
    <source>
        <dbReference type="ARBA" id="ARBA00004123"/>
    </source>
</evidence>
<evidence type="ECO:0000256" key="3">
    <source>
        <dbReference type="ARBA" id="ARBA00012770"/>
    </source>
</evidence>
<dbReference type="SUPFAM" id="SSF53335">
    <property type="entry name" value="S-adenosyl-L-methionine-dependent methyltransferases"/>
    <property type="match status" value="1"/>
</dbReference>
<dbReference type="PROSITE" id="PS51614">
    <property type="entry name" value="SAM_MT_ADRIFT"/>
    <property type="match status" value="1"/>
</dbReference>
<name>A0A093G7D1_DRYPU</name>
<dbReference type="AlphaFoldDB" id="A0A093G7D1"/>
<comment type="catalytic activity">
    <reaction evidence="12">
        <text>a 5'-end (N(7)-methyl 5'-triphosphoguanosine)-(2'-O-methyl-ribonucleoside)-(ribonucleotide) in mRNA + S-adenosyl-L-methionine = a 5'-end (N(7)-methyl 5'-triphosphoguanosine)-(2'-O-methyl-ribonucleoside)-(2'-O-methyl-ribonucleotide) in mRNA + S-adenosyl-L-homocysteine + H(+)</text>
        <dbReference type="Rhea" id="RHEA:67024"/>
        <dbReference type="Rhea" id="RHEA-COMP:17169"/>
        <dbReference type="Rhea" id="RHEA-COMP:17170"/>
        <dbReference type="ChEBI" id="CHEBI:15378"/>
        <dbReference type="ChEBI" id="CHEBI:57856"/>
        <dbReference type="ChEBI" id="CHEBI:59789"/>
        <dbReference type="ChEBI" id="CHEBI:167612"/>
        <dbReference type="ChEBI" id="CHEBI:167614"/>
        <dbReference type="EC" id="2.1.1.296"/>
    </reaction>
</comment>
<evidence type="ECO:0000313" key="19">
    <source>
        <dbReference type="Proteomes" id="UP000053875"/>
    </source>
</evidence>
<evidence type="ECO:0000256" key="7">
    <source>
        <dbReference type="ARBA" id="ARBA00022664"/>
    </source>
</evidence>
<dbReference type="GO" id="GO:0005737">
    <property type="term" value="C:cytoplasm"/>
    <property type="evidence" value="ECO:0007669"/>
    <property type="project" value="UniProtKB-SubCell"/>
</dbReference>
<feature type="binding site" evidence="16">
    <location>
        <position position="236"/>
    </location>
    <ligand>
        <name>S-adenosyl-L-methionine</name>
        <dbReference type="ChEBI" id="CHEBI:59789"/>
    </ligand>
</feature>
<dbReference type="Proteomes" id="UP000053875">
    <property type="component" value="Unassembled WGS sequence"/>
</dbReference>
<keyword evidence="7" id="KW-0507">mRNA processing</keyword>
<evidence type="ECO:0000256" key="5">
    <source>
        <dbReference type="ARBA" id="ARBA00022490"/>
    </source>
</evidence>
<protein>
    <recommendedName>
        <fullName evidence="4">Cap-specific mRNA (nucleoside-2'-O-)-methyltransferase 2</fullName>
        <ecNumber evidence="3">2.1.1.296</ecNumber>
    </recommendedName>
    <alternativeName>
        <fullName evidence="15">Cap methyltransferase 2</fullName>
    </alternativeName>
    <alternativeName>
        <fullName evidence="13">Cap2 2'O-ribose methyltransferase 2</fullName>
    </alternativeName>
    <alternativeName>
        <fullName evidence="14">FtsJ methyltransferase domain-containing protein 1</fullName>
    </alternativeName>
</protein>
<dbReference type="Pfam" id="PF01728">
    <property type="entry name" value="FtsJ"/>
    <property type="match status" value="1"/>
</dbReference>
<reference evidence="18 19" key="1">
    <citation type="submission" date="2014-04" db="EMBL/GenBank/DDBJ databases">
        <title>Genome evolution of avian class.</title>
        <authorList>
            <person name="Zhang G."/>
            <person name="Li C."/>
        </authorList>
    </citation>
    <scope>NUCLEOTIDE SEQUENCE [LARGE SCALE GENOMIC DNA]</scope>
    <source>
        <strain evidence="18">BGI_N307</strain>
    </source>
</reference>
<comment type="subcellular location">
    <subcellularLocation>
        <location evidence="2">Cytoplasm</location>
    </subcellularLocation>
    <subcellularLocation>
        <location evidence="1">Nucleus</location>
    </subcellularLocation>
</comment>
<keyword evidence="5" id="KW-0963">Cytoplasm</keyword>
<dbReference type="GO" id="GO:0032259">
    <property type="term" value="P:methylation"/>
    <property type="evidence" value="ECO:0007669"/>
    <property type="project" value="UniProtKB-KW"/>
</dbReference>
<dbReference type="InterPro" id="IPR025807">
    <property type="entry name" value="Adrift-typ_MeTrfase"/>
</dbReference>
<gene>
    <name evidence="18" type="ORF">N307_03191</name>
</gene>
<dbReference type="InterPro" id="IPR002877">
    <property type="entry name" value="RNA_MeTrfase_FtsJ_dom"/>
</dbReference>
<evidence type="ECO:0000256" key="10">
    <source>
        <dbReference type="ARBA" id="ARBA00023042"/>
    </source>
</evidence>
<dbReference type="PANTHER" id="PTHR16121:SF2">
    <property type="entry name" value="CAP-SPECIFIC MRNA (NUCLEOSIDE-2'-O-)-METHYLTRANSFERASE 2"/>
    <property type="match status" value="1"/>
</dbReference>
<evidence type="ECO:0000256" key="8">
    <source>
        <dbReference type="ARBA" id="ARBA00022679"/>
    </source>
</evidence>
<evidence type="ECO:0000256" key="12">
    <source>
        <dbReference type="ARBA" id="ARBA00049477"/>
    </source>
</evidence>
<feature type="binding site" evidence="16">
    <location>
        <position position="149"/>
    </location>
    <ligand>
        <name>S-adenosyl-L-methionine</name>
        <dbReference type="ChEBI" id="CHEBI:59789"/>
    </ligand>
</feature>
<keyword evidence="8 16" id="KW-0808">Transferase</keyword>
<evidence type="ECO:0000256" key="15">
    <source>
        <dbReference type="ARBA" id="ARBA00081266"/>
    </source>
</evidence>
<keyword evidence="6 16" id="KW-0489">Methyltransferase</keyword>
<proteinExistence type="predicted"/>
<dbReference type="GO" id="GO:0006370">
    <property type="term" value="P:7-methylguanosine mRNA capping"/>
    <property type="evidence" value="ECO:0007669"/>
    <property type="project" value="UniProtKB-KW"/>
</dbReference>
<dbReference type="PANTHER" id="PTHR16121">
    <property type="entry name" value="CAP-SPECIFIC MRNA (NUCLEOSIDE-2'-O-)-METHYLTRANSFERASE 1-RELATED"/>
    <property type="match status" value="1"/>
</dbReference>
<feature type="non-terminal residue" evidence="18">
    <location>
        <position position="550"/>
    </location>
</feature>